<dbReference type="AlphaFoldDB" id="A0AA88I6R6"/>
<dbReference type="InterPro" id="IPR019401">
    <property type="entry name" value="Znf_CHCC"/>
</dbReference>
<dbReference type="Gene3D" id="2.60.260.40">
    <property type="entry name" value="q5lls5 like domains"/>
    <property type="match status" value="1"/>
</dbReference>
<dbReference type="EMBL" id="JAVRJZ010000005">
    <property type="protein sequence ID" value="KAK2722900.1"/>
    <property type="molecule type" value="Genomic_DNA"/>
</dbReference>
<dbReference type="GO" id="GO:0006120">
    <property type="term" value="P:mitochondrial electron transport, NADH to ubiquinone"/>
    <property type="evidence" value="ECO:0007669"/>
    <property type="project" value="TreeGrafter"/>
</dbReference>
<evidence type="ECO:0000313" key="2">
    <source>
        <dbReference type="EMBL" id="KAK2722900.1"/>
    </source>
</evidence>
<proteinExistence type="predicted"/>
<feature type="domain" description="Zinc finger CHCC-type" evidence="1">
    <location>
        <begin position="90"/>
        <end position="125"/>
    </location>
</feature>
<dbReference type="PANTHER" id="PTHR13156">
    <property type="entry name" value="NADH-UBIQUINONE OXIDOREDUCTASE 13 KD-A SUBUNIT"/>
    <property type="match status" value="1"/>
</dbReference>
<accession>A0AA88I6R6</accession>
<protein>
    <recommendedName>
        <fullName evidence="1">Zinc finger CHCC-type domain-containing protein</fullName>
    </recommendedName>
</protein>
<reference evidence="2" key="1">
    <citation type="submission" date="2023-07" db="EMBL/GenBank/DDBJ databases">
        <title>Chromosome-level genome assembly of Artemia franciscana.</title>
        <authorList>
            <person name="Jo E."/>
        </authorList>
    </citation>
    <scope>NUCLEOTIDE SEQUENCE</scope>
    <source>
        <tissue evidence="2">Whole body</tissue>
    </source>
</reference>
<evidence type="ECO:0000259" key="1">
    <source>
        <dbReference type="Pfam" id="PF10276"/>
    </source>
</evidence>
<keyword evidence="3" id="KW-1185">Reference proteome</keyword>
<evidence type="ECO:0000313" key="3">
    <source>
        <dbReference type="Proteomes" id="UP001187531"/>
    </source>
</evidence>
<gene>
    <name evidence="2" type="ORF">QYM36_003182</name>
</gene>
<sequence>MALRIPLARVLAKPNGVISSGTRAASSALEKVEVFVDDKKVLVDPGTTVLQEWEDSDRRLARFTDKPKQINEKFAINLIAEVPPKIVKERIVSCNGGGGALGHPKVFINLDKPGPKACGYCGLRFVKEEDHHH</sequence>
<dbReference type="PANTHER" id="PTHR13156:SF0">
    <property type="entry name" value="NADH DEHYDROGENASE [UBIQUINONE] IRON-SULFUR PROTEIN 6, MITOCHONDRIAL"/>
    <property type="match status" value="1"/>
</dbReference>
<dbReference type="Pfam" id="PF10276">
    <property type="entry name" value="zf-CHCC"/>
    <property type="match status" value="1"/>
</dbReference>
<dbReference type="GO" id="GO:0005739">
    <property type="term" value="C:mitochondrion"/>
    <property type="evidence" value="ECO:0007669"/>
    <property type="project" value="GOC"/>
</dbReference>
<dbReference type="Proteomes" id="UP001187531">
    <property type="component" value="Unassembled WGS sequence"/>
</dbReference>
<name>A0AA88I6R6_ARTSF</name>
<organism evidence="2 3">
    <name type="scientific">Artemia franciscana</name>
    <name type="common">Brine shrimp</name>
    <name type="synonym">Artemia sanfranciscana</name>
    <dbReference type="NCBI Taxonomy" id="6661"/>
    <lineage>
        <taxon>Eukaryota</taxon>
        <taxon>Metazoa</taxon>
        <taxon>Ecdysozoa</taxon>
        <taxon>Arthropoda</taxon>
        <taxon>Crustacea</taxon>
        <taxon>Branchiopoda</taxon>
        <taxon>Anostraca</taxon>
        <taxon>Artemiidae</taxon>
        <taxon>Artemia</taxon>
    </lineage>
</organism>
<comment type="caution">
    <text evidence="2">The sequence shown here is derived from an EMBL/GenBank/DDBJ whole genome shotgun (WGS) entry which is preliminary data.</text>
</comment>
<dbReference type="FunFam" id="2.60.260.40:FF:000003">
    <property type="entry name" value="NADH dehydrogenase [ubiquinone] iron-sulfur protein 6, mitochondrial"/>
    <property type="match status" value="1"/>
</dbReference>